<feature type="region of interest" description="Disordered" evidence="1">
    <location>
        <begin position="62"/>
        <end position="120"/>
    </location>
</feature>
<sequence>MSKKAPGKPHELTTTLQIEAWRQRLNTENRLSKNRDMKEIEKLQAELDSKNTYFNIYKKEEVKKKEQEEEDTKEELGFDMTHELEAPENKTWQKRKYGSQWAPERERKPAKETQYIPATSSQEYGWREPIDTFTFGYNKSGICSRTFNDGSHLS</sequence>
<evidence type="ECO:0000313" key="2">
    <source>
        <dbReference type="EMBL" id="CAI2383821.1"/>
    </source>
</evidence>
<name>A0AAD1Y4L6_EUPCR</name>
<gene>
    <name evidence="2" type="ORF">ECRASSUSDP1_LOCUS25333</name>
</gene>
<proteinExistence type="predicted"/>
<reference evidence="2" key="1">
    <citation type="submission" date="2023-07" db="EMBL/GenBank/DDBJ databases">
        <authorList>
            <consortium name="AG Swart"/>
            <person name="Singh M."/>
            <person name="Singh A."/>
            <person name="Seah K."/>
            <person name="Emmerich C."/>
        </authorList>
    </citation>
    <scope>NUCLEOTIDE SEQUENCE</scope>
    <source>
        <strain evidence="2">DP1</strain>
    </source>
</reference>
<evidence type="ECO:0000313" key="3">
    <source>
        <dbReference type="Proteomes" id="UP001295684"/>
    </source>
</evidence>
<organism evidence="2 3">
    <name type="scientific">Euplotes crassus</name>
    <dbReference type="NCBI Taxonomy" id="5936"/>
    <lineage>
        <taxon>Eukaryota</taxon>
        <taxon>Sar</taxon>
        <taxon>Alveolata</taxon>
        <taxon>Ciliophora</taxon>
        <taxon>Intramacronucleata</taxon>
        <taxon>Spirotrichea</taxon>
        <taxon>Hypotrichia</taxon>
        <taxon>Euplotida</taxon>
        <taxon>Euplotidae</taxon>
        <taxon>Moneuplotes</taxon>
    </lineage>
</organism>
<dbReference type="Proteomes" id="UP001295684">
    <property type="component" value="Unassembled WGS sequence"/>
</dbReference>
<accession>A0AAD1Y4L6</accession>
<dbReference type="AlphaFoldDB" id="A0AAD1Y4L6"/>
<protein>
    <submittedName>
        <fullName evidence="2">Uncharacterized protein</fullName>
    </submittedName>
</protein>
<dbReference type="EMBL" id="CAMPGE010026127">
    <property type="protein sequence ID" value="CAI2383821.1"/>
    <property type="molecule type" value="Genomic_DNA"/>
</dbReference>
<comment type="caution">
    <text evidence="2">The sequence shown here is derived from an EMBL/GenBank/DDBJ whole genome shotgun (WGS) entry which is preliminary data.</text>
</comment>
<evidence type="ECO:0000256" key="1">
    <source>
        <dbReference type="SAM" id="MobiDB-lite"/>
    </source>
</evidence>
<feature type="compositionally biased region" description="Basic and acidic residues" evidence="1">
    <location>
        <begin position="74"/>
        <end position="88"/>
    </location>
</feature>
<keyword evidence="3" id="KW-1185">Reference proteome</keyword>